<name>A0A9N8ZCI5_9GLOM</name>
<dbReference type="OrthoDB" id="2412107at2759"/>
<evidence type="ECO:0000256" key="1">
    <source>
        <dbReference type="ARBA" id="ARBA00004123"/>
    </source>
</evidence>
<keyword evidence="3" id="KW-0863">Zinc-finger</keyword>
<evidence type="ECO:0000256" key="3">
    <source>
        <dbReference type="ARBA" id="ARBA00022771"/>
    </source>
</evidence>
<evidence type="ECO:0000313" key="7">
    <source>
        <dbReference type="EMBL" id="CAG8490601.1"/>
    </source>
</evidence>
<protein>
    <submittedName>
        <fullName evidence="7">17247_t:CDS:1</fullName>
    </submittedName>
</protein>
<dbReference type="InterPro" id="IPR052035">
    <property type="entry name" value="ZnF_BED_domain_contain"/>
</dbReference>
<accession>A0A9N8ZCI5</accession>
<dbReference type="PANTHER" id="PTHR46481:SF10">
    <property type="entry name" value="ZINC FINGER BED DOMAIN-CONTAINING PROTEIN 39"/>
    <property type="match status" value="1"/>
</dbReference>
<proteinExistence type="predicted"/>
<gene>
    <name evidence="7" type="ORF">RFULGI_LOCUS1967</name>
</gene>
<keyword evidence="4" id="KW-0862">Zinc</keyword>
<feature type="compositionally biased region" description="Polar residues" evidence="6">
    <location>
        <begin position="19"/>
        <end position="28"/>
    </location>
</feature>
<dbReference type="SUPFAM" id="SSF140996">
    <property type="entry name" value="Hermes dimerisation domain"/>
    <property type="match status" value="1"/>
</dbReference>
<keyword evidence="8" id="KW-1185">Reference proteome</keyword>
<feature type="region of interest" description="Disordered" evidence="6">
    <location>
        <begin position="18"/>
        <end position="39"/>
    </location>
</feature>
<dbReference type="Proteomes" id="UP000789396">
    <property type="component" value="Unassembled WGS sequence"/>
</dbReference>
<sequence length="292" mass="33699">PSNEHNIKLFDRSKKLPKISQSEQTIATESEELSNQSSDDIESASSISFKCSFQEQDTVKKQITCDVVIINLDRNEKNCDKIFSITTSTTHLGEHLNEIHRIFSNQQYSKNSKRQATVESDKSTPTIPSILSKVNSHSPAKQKKLTYHLISWIVKDCQPLTVVDKNEFRLFYQEMDPHFKVSCSASIKTKIRESVLFAEEQLRRLISKTMESFCFITDIMRLLEVPHIRYTAHTIQLAIKDSLNLCDDLLTKAKKLNNWLVKQDRYLDDSEPESDDSFEFILPQSTSQVHYC</sequence>
<keyword evidence="5" id="KW-0539">Nucleus</keyword>
<dbReference type="GO" id="GO:0008270">
    <property type="term" value="F:zinc ion binding"/>
    <property type="evidence" value="ECO:0007669"/>
    <property type="project" value="UniProtKB-KW"/>
</dbReference>
<comment type="caution">
    <text evidence="7">The sequence shown here is derived from an EMBL/GenBank/DDBJ whole genome shotgun (WGS) entry which is preliminary data.</text>
</comment>
<keyword evidence="2" id="KW-0479">Metal-binding</keyword>
<feature type="non-terminal residue" evidence="7">
    <location>
        <position position="292"/>
    </location>
</feature>
<organism evidence="7 8">
    <name type="scientific">Racocetra fulgida</name>
    <dbReference type="NCBI Taxonomy" id="60492"/>
    <lineage>
        <taxon>Eukaryota</taxon>
        <taxon>Fungi</taxon>
        <taxon>Fungi incertae sedis</taxon>
        <taxon>Mucoromycota</taxon>
        <taxon>Glomeromycotina</taxon>
        <taxon>Glomeromycetes</taxon>
        <taxon>Diversisporales</taxon>
        <taxon>Gigasporaceae</taxon>
        <taxon>Racocetra</taxon>
    </lineage>
</organism>
<evidence type="ECO:0000256" key="4">
    <source>
        <dbReference type="ARBA" id="ARBA00022833"/>
    </source>
</evidence>
<dbReference type="GO" id="GO:0005634">
    <property type="term" value="C:nucleus"/>
    <property type="evidence" value="ECO:0007669"/>
    <property type="project" value="UniProtKB-SubCell"/>
</dbReference>
<dbReference type="AlphaFoldDB" id="A0A9N8ZCI5"/>
<dbReference type="PANTHER" id="PTHR46481">
    <property type="entry name" value="ZINC FINGER BED DOMAIN-CONTAINING PROTEIN 4"/>
    <property type="match status" value="1"/>
</dbReference>
<comment type="subcellular location">
    <subcellularLocation>
        <location evidence="1">Nucleus</location>
    </subcellularLocation>
</comment>
<evidence type="ECO:0000256" key="6">
    <source>
        <dbReference type="SAM" id="MobiDB-lite"/>
    </source>
</evidence>
<dbReference type="EMBL" id="CAJVPZ010001359">
    <property type="protein sequence ID" value="CAG8490601.1"/>
    <property type="molecule type" value="Genomic_DNA"/>
</dbReference>
<reference evidence="7" key="1">
    <citation type="submission" date="2021-06" db="EMBL/GenBank/DDBJ databases">
        <authorList>
            <person name="Kallberg Y."/>
            <person name="Tangrot J."/>
            <person name="Rosling A."/>
        </authorList>
    </citation>
    <scope>NUCLEOTIDE SEQUENCE</scope>
    <source>
        <strain evidence="7">IN212</strain>
    </source>
</reference>
<evidence type="ECO:0000313" key="8">
    <source>
        <dbReference type="Proteomes" id="UP000789396"/>
    </source>
</evidence>
<evidence type="ECO:0000256" key="5">
    <source>
        <dbReference type="ARBA" id="ARBA00023242"/>
    </source>
</evidence>
<evidence type="ECO:0000256" key="2">
    <source>
        <dbReference type="ARBA" id="ARBA00022723"/>
    </source>
</evidence>